<feature type="domain" description="DCUN1" evidence="5">
    <location>
        <begin position="78"/>
        <end position="288"/>
    </location>
</feature>
<evidence type="ECO:0000313" key="6">
    <source>
        <dbReference type="EMBL" id="CAF0792977.1"/>
    </source>
</evidence>
<dbReference type="InterPro" id="IPR014764">
    <property type="entry name" value="DCN-prot"/>
</dbReference>
<dbReference type="Gene3D" id="1.10.238.200">
    <property type="entry name" value="Cullin, PONY binding domain"/>
    <property type="match status" value="1"/>
</dbReference>
<feature type="region of interest" description="Disordered" evidence="4">
    <location>
        <begin position="49"/>
        <end position="78"/>
    </location>
</feature>
<feature type="coiled-coil region" evidence="3">
    <location>
        <begin position="145"/>
        <end position="172"/>
    </location>
</feature>
<evidence type="ECO:0000256" key="2">
    <source>
        <dbReference type="RuleBase" id="RU410713"/>
    </source>
</evidence>
<dbReference type="AlphaFoldDB" id="A0A8S2CSJ5"/>
<keyword evidence="3" id="KW-0175">Coiled coil</keyword>
<gene>
    <name evidence="6" type="ORF">OVA965_LOCUS4235</name>
    <name evidence="7" type="ORF">TMI583_LOCUS4233</name>
</gene>
<dbReference type="PANTHER" id="PTHR12281:SF32">
    <property type="entry name" value="DCN1-LIKE PROTEIN"/>
    <property type="match status" value="1"/>
</dbReference>
<dbReference type="GO" id="GO:0032182">
    <property type="term" value="F:ubiquitin-like protein binding"/>
    <property type="evidence" value="ECO:0007669"/>
    <property type="project" value="TreeGrafter"/>
</dbReference>
<accession>A0A8S2CSJ5</accession>
<evidence type="ECO:0000259" key="5">
    <source>
        <dbReference type="PROSITE" id="PS51229"/>
    </source>
</evidence>
<dbReference type="EMBL" id="CAJOBA010001090">
    <property type="protein sequence ID" value="CAF3575713.1"/>
    <property type="molecule type" value="Genomic_DNA"/>
</dbReference>
<dbReference type="EMBL" id="CAJNOK010001090">
    <property type="protein sequence ID" value="CAF0792977.1"/>
    <property type="molecule type" value="Genomic_DNA"/>
</dbReference>
<comment type="caution">
    <text evidence="6">The sequence shown here is derived from an EMBL/GenBank/DDBJ whole genome shotgun (WGS) entry which is preliminary data.</text>
</comment>
<evidence type="ECO:0000256" key="1">
    <source>
        <dbReference type="ARBA" id="ARBA00022786"/>
    </source>
</evidence>
<evidence type="ECO:0000313" key="7">
    <source>
        <dbReference type="EMBL" id="CAF3575713.1"/>
    </source>
</evidence>
<dbReference type="GO" id="GO:0097602">
    <property type="term" value="F:cullin family protein binding"/>
    <property type="evidence" value="ECO:0007669"/>
    <property type="project" value="TreeGrafter"/>
</dbReference>
<organism evidence="6 8">
    <name type="scientific">Didymodactylos carnosus</name>
    <dbReference type="NCBI Taxonomy" id="1234261"/>
    <lineage>
        <taxon>Eukaryota</taxon>
        <taxon>Metazoa</taxon>
        <taxon>Spiralia</taxon>
        <taxon>Gnathifera</taxon>
        <taxon>Rotifera</taxon>
        <taxon>Eurotatoria</taxon>
        <taxon>Bdelloidea</taxon>
        <taxon>Philodinida</taxon>
        <taxon>Philodinidae</taxon>
        <taxon>Didymodactylos</taxon>
    </lineage>
</organism>
<feature type="compositionally biased region" description="Polar residues" evidence="4">
    <location>
        <begin position="49"/>
        <end position="65"/>
    </location>
</feature>
<dbReference type="SUPFAM" id="SSF46934">
    <property type="entry name" value="UBA-like"/>
    <property type="match status" value="1"/>
</dbReference>
<proteinExistence type="predicted"/>
<dbReference type="InterPro" id="IPR005176">
    <property type="entry name" value="PONY_dom"/>
</dbReference>
<dbReference type="Pfam" id="PF14555">
    <property type="entry name" value="UBA_4"/>
    <property type="match status" value="1"/>
</dbReference>
<comment type="function">
    <text evidence="2">Neddylation of cullins play an essential role in the regulation of SCF-type complexes activity.</text>
</comment>
<feature type="compositionally biased region" description="Low complexity" evidence="4">
    <location>
        <begin position="66"/>
        <end position="76"/>
    </location>
</feature>
<evidence type="ECO:0000256" key="3">
    <source>
        <dbReference type="SAM" id="Coils"/>
    </source>
</evidence>
<dbReference type="InterPro" id="IPR042460">
    <property type="entry name" value="DCN1-like_PONY"/>
</dbReference>
<keyword evidence="1" id="KW-0833">Ubl conjugation pathway</keyword>
<sequence>MSTRKNEREKNEKIRQLREILGVTEAQARPLLTQNDWDLQRAINSHYESSNLQDHSSNTASRTNYSSQSSSGGSSSKFDRKKIDQLWSNYCDPHDHSKTSIEQLIRLLKDLNFDPVDRETLILCWKLNCEIQGEVRKQEFLNGMNELQCDTLDKLRERIKQINREIDHDNEKFKQLYLYTFNFGRSSTQKKNLDLIPAVAYWKMLFNQHTNNGGINGAVNSHKQQQQRFKYLDLWLKFLEEKASQRSITKDTWDLLLEFSTTIKDDFTNYDFDGAWPVLLDEFVEYAKKETGMTTTTEQNSNHMS</sequence>
<dbReference type="GO" id="GO:0000151">
    <property type="term" value="C:ubiquitin ligase complex"/>
    <property type="evidence" value="ECO:0007669"/>
    <property type="project" value="TreeGrafter"/>
</dbReference>
<dbReference type="Pfam" id="PF03556">
    <property type="entry name" value="Cullin_binding"/>
    <property type="match status" value="1"/>
</dbReference>
<dbReference type="Proteomes" id="UP000677228">
    <property type="component" value="Unassembled WGS sequence"/>
</dbReference>
<reference evidence="6" key="1">
    <citation type="submission" date="2021-02" db="EMBL/GenBank/DDBJ databases">
        <authorList>
            <person name="Nowell W R."/>
        </authorList>
    </citation>
    <scope>NUCLEOTIDE SEQUENCE</scope>
</reference>
<dbReference type="Gene3D" id="1.10.238.10">
    <property type="entry name" value="EF-hand"/>
    <property type="match status" value="1"/>
</dbReference>
<evidence type="ECO:0000256" key="4">
    <source>
        <dbReference type="SAM" id="MobiDB-lite"/>
    </source>
</evidence>
<dbReference type="InterPro" id="IPR009060">
    <property type="entry name" value="UBA-like_sf"/>
</dbReference>
<name>A0A8S2CSJ5_9BILA</name>
<dbReference type="PROSITE" id="PS51229">
    <property type="entry name" value="DCUN1"/>
    <property type="match status" value="1"/>
</dbReference>
<protein>
    <recommendedName>
        <fullName evidence="2">Defective in cullin neddylation protein</fullName>
    </recommendedName>
</protein>
<dbReference type="Proteomes" id="UP000682733">
    <property type="component" value="Unassembled WGS sequence"/>
</dbReference>
<dbReference type="GO" id="GO:0045116">
    <property type="term" value="P:protein neddylation"/>
    <property type="evidence" value="ECO:0007669"/>
    <property type="project" value="TreeGrafter"/>
</dbReference>
<dbReference type="GO" id="GO:0031624">
    <property type="term" value="F:ubiquitin conjugating enzyme binding"/>
    <property type="evidence" value="ECO:0007669"/>
    <property type="project" value="TreeGrafter"/>
</dbReference>
<dbReference type="Gene3D" id="1.10.8.10">
    <property type="entry name" value="DNA helicase RuvA subunit, C-terminal domain"/>
    <property type="match status" value="1"/>
</dbReference>
<evidence type="ECO:0000313" key="8">
    <source>
        <dbReference type="Proteomes" id="UP000677228"/>
    </source>
</evidence>
<dbReference type="PANTHER" id="PTHR12281">
    <property type="entry name" value="RP42 RELATED"/>
    <property type="match status" value="1"/>
</dbReference>